<dbReference type="Proteomes" id="UP000230750">
    <property type="component" value="Unassembled WGS sequence"/>
</dbReference>
<gene>
    <name evidence="2" type="ORF">BSL78_09901</name>
</gene>
<organism evidence="2 3">
    <name type="scientific">Stichopus japonicus</name>
    <name type="common">Sea cucumber</name>
    <dbReference type="NCBI Taxonomy" id="307972"/>
    <lineage>
        <taxon>Eukaryota</taxon>
        <taxon>Metazoa</taxon>
        <taxon>Echinodermata</taxon>
        <taxon>Eleutherozoa</taxon>
        <taxon>Echinozoa</taxon>
        <taxon>Holothuroidea</taxon>
        <taxon>Aspidochirotacea</taxon>
        <taxon>Aspidochirotida</taxon>
        <taxon>Stichopodidae</taxon>
        <taxon>Apostichopus</taxon>
    </lineage>
</organism>
<feature type="compositionally biased region" description="Polar residues" evidence="1">
    <location>
        <begin position="170"/>
        <end position="182"/>
    </location>
</feature>
<proteinExistence type="predicted"/>
<evidence type="ECO:0000313" key="3">
    <source>
        <dbReference type="Proteomes" id="UP000230750"/>
    </source>
</evidence>
<dbReference type="EMBL" id="MRZV01000296">
    <property type="protein sequence ID" value="PIK53191.1"/>
    <property type="molecule type" value="Genomic_DNA"/>
</dbReference>
<dbReference type="OrthoDB" id="8960663at2759"/>
<feature type="compositionally biased region" description="Basic and acidic residues" evidence="1">
    <location>
        <begin position="145"/>
        <end position="154"/>
    </location>
</feature>
<reference evidence="2 3" key="1">
    <citation type="journal article" date="2017" name="PLoS Biol.">
        <title>The sea cucumber genome provides insights into morphological evolution and visceral regeneration.</title>
        <authorList>
            <person name="Zhang X."/>
            <person name="Sun L."/>
            <person name="Yuan J."/>
            <person name="Sun Y."/>
            <person name="Gao Y."/>
            <person name="Zhang L."/>
            <person name="Li S."/>
            <person name="Dai H."/>
            <person name="Hamel J.F."/>
            <person name="Liu C."/>
            <person name="Yu Y."/>
            <person name="Liu S."/>
            <person name="Lin W."/>
            <person name="Guo K."/>
            <person name="Jin S."/>
            <person name="Xu P."/>
            <person name="Storey K.B."/>
            <person name="Huan P."/>
            <person name="Zhang T."/>
            <person name="Zhou Y."/>
            <person name="Zhang J."/>
            <person name="Lin C."/>
            <person name="Li X."/>
            <person name="Xing L."/>
            <person name="Huo D."/>
            <person name="Sun M."/>
            <person name="Wang L."/>
            <person name="Mercier A."/>
            <person name="Li F."/>
            <person name="Yang H."/>
            <person name="Xiang J."/>
        </authorList>
    </citation>
    <scope>NUCLEOTIDE SEQUENCE [LARGE SCALE GENOMIC DNA]</scope>
    <source>
        <strain evidence="2">Shaxun</strain>
        <tissue evidence="2">Muscle</tissue>
    </source>
</reference>
<feature type="region of interest" description="Disordered" evidence="1">
    <location>
        <begin position="120"/>
        <end position="245"/>
    </location>
</feature>
<comment type="caution">
    <text evidence="2">The sequence shown here is derived from an EMBL/GenBank/DDBJ whole genome shotgun (WGS) entry which is preliminary data.</text>
</comment>
<evidence type="ECO:0000256" key="1">
    <source>
        <dbReference type="SAM" id="MobiDB-lite"/>
    </source>
</evidence>
<keyword evidence="3" id="KW-1185">Reference proteome</keyword>
<sequence length="245" mass="26719">MWEWYKLYKFTIRRDPQDGSANERKLSQEAYTSLGQWLGMSENQITSRSMKRLRQYILDKEKLLNAKTEQTKVLPESPTAGCSMSAGCSPSAGCSTSAHADMWSNDKFDSLLMQIPEESFLPKDGSSQQSKKARHPTIRQTTPEHSSKIKDSNRPEPLPSAPELPSSTPNQPSSAPELQSSAPELLSSAPELQSQVPELQSSAPELPSSTPNQPSSAPELQSSAPELLSSAPELQSRAPASPAPN</sequence>
<accession>A0A2G8KYX3</accession>
<dbReference type="AlphaFoldDB" id="A0A2G8KYX3"/>
<name>A0A2G8KYX3_STIJA</name>
<evidence type="ECO:0000313" key="2">
    <source>
        <dbReference type="EMBL" id="PIK53191.1"/>
    </source>
</evidence>
<feature type="compositionally biased region" description="Polar residues" evidence="1">
    <location>
        <begin position="190"/>
        <end position="224"/>
    </location>
</feature>
<protein>
    <submittedName>
        <fullName evidence="2">Uncharacterized protein</fullName>
    </submittedName>
</protein>